<dbReference type="EMBL" id="BSDZ01000080">
    <property type="protein sequence ID" value="GLI68926.1"/>
    <property type="molecule type" value="Genomic_DNA"/>
</dbReference>
<sequence>ELLPNDTQVFLNLSRADTGSDLHHYPHISTFTTNYSPQLVTLLSQQATWTVLQAAPELLELLEMAGVSLPTPVPKNNTAGNISNTAYNYNYNATIAASAGGNRTATRAAGTGFRGVSKTN</sequence>
<comment type="caution">
    <text evidence="1">The sequence shown here is derived from an EMBL/GenBank/DDBJ whole genome shotgun (WGS) entry which is preliminary data.</text>
</comment>
<feature type="non-terminal residue" evidence="1">
    <location>
        <position position="1"/>
    </location>
</feature>
<proteinExistence type="predicted"/>
<dbReference type="Proteomes" id="UP001165090">
    <property type="component" value="Unassembled WGS sequence"/>
</dbReference>
<reference evidence="1 2" key="1">
    <citation type="journal article" date="2023" name="IScience">
        <title>Expanded male sex-determining region conserved during the evolution of homothallism in the green alga Volvox.</title>
        <authorList>
            <person name="Yamamoto K."/>
            <person name="Matsuzaki R."/>
            <person name="Mahakham W."/>
            <person name="Heman W."/>
            <person name="Sekimoto H."/>
            <person name="Kawachi M."/>
            <person name="Minakuchi Y."/>
            <person name="Toyoda A."/>
            <person name="Nozaki H."/>
        </authorList>
    </citation>
    <scope>NUCLEOTIDE SEQUENCE [LARGE SCALE GENOMIC DNA]</scope>
    <source>
        <strain evidence="1 2">NIES-4468</strain>
    </source>
</reference>
<evidence type="ECO:0000313" key="2">
    <source>
        <dbReference type="Proteomes" id="UP001165090"/>
    </source>
</evidence>
<accession>A0ABQ5SG69</accession>
<gene>
    <name evidence="1" type="ORF">VaNZ11_013343</name>
</gene>
<keyword evidence="2" id="KW-1185">Reference proteome</keyword>
<name>A0ABQ5SG69_9CHLO</name>
<organism evidence="1 2">
    <name type="scientific">Volvox africanus</name>
    <dbReference type="NCBI Taxonomy" id="51714"/>
    <lineage>
        <taxon>Eukaryota</taxon>
        <taxon>Viridiplantae</taxon>
        <taxon>Chlorophyta</taxon>
        <taxon>core chlorophytes</taxon>
        <taxon>Chlorophyceae</taxon>
        <taxon>CS clade</taxon>
        <taxon>Chlamydomonadales</taxon>
        <taxon>Volvocaceae</taxon>
        <taxon>Volvox</taxon>
    </lineage>
</organism>
<evidence type="ECO:0000313" key="1">
    <source>
        <dbReference type="EMBL" id="GLI68926.1"/>
    </source>
</evidence>
<protein>
    <submittedName>
        <fullName evidence="1">Uncharacterized protein</fullName>
    </submittedName>
</protein>
<feature type="non-terminal residue" evidence="1">
    <location>
        <position position="120"/>
    </location>
</feature>